<evidence type="ECO:0000256" key="1">
    <source>
        <dbReference type="SAM" id="MobiDB-lite"/>
    </source>
</evidence>
<evidence type="ECO:0000313" key="2">
    <source>
        <dbReference type="EMBL" id="KAG1895850.1"/>
    </source>
</evidence>
<feature type="region of interest" description="Disordered" evidence="1">
    <location>
        <begin position="43"/>
        <end position="67"/>
    </location>
</feature>
<comment type="caution">
    <text evidence="2">The sequence shown here is derived from an EMBL/GenBank/DDBJ whole genome shotgun (WGS) entry which is preliminary data.</text>
</comment>
<accession>A0AAD4DXT2</accession>
<organism evidence="2 3">
    <name type="scientific">Suillus fuscotomentosus</name>
    <dbReference type="NCBI Taxonomy" id="1912939"/>
    <lineage>
        <taxon>Eukaryota</taxon>
        <taxon>Fungi</taxon>
        <taxon>Dikarya</taxon>
        <taxon>Basidiomycota</taxon>
        <taxon>Agaricomycotina</taxon>
        <taxon>Agaricomycetes</taxon>
        <taxon>Agaricomycetidae</taxon>
        <taxon>Boletales</taxon>
        <taxon>Suillineae</taxon>
        <taxon>Suillaceae</taxon>
        <taxon>Suillus</taxon>
    </lineage>
</organism>
<dbReference type="RefSeq" id="XP_041221426.1">
    <property type="nucleotide sequence ID" value="XM_041369885.1"/>
</dbReference>
<evidence type="ECO:0000313" key="3">
    <source>
        <dbReference type="Proteomes" id="UP001195769"/>
    </source>
</evidence>
<protein>
    <submittedName>
        <fullName evidence="2">Uncharacterized protein</fullName>
    </submittedName>
</protein>
<proteinExistence type="predicted"/>
<dbReference type="Proteomes" id="UP001195769">
    <property type="component" value="Unassembled WGS sequence"/>
</dbReference>
<gene>
    <name evidence="2" type="ORF">F5891DRAFT_1250426</name>
</gene>
<name>A0AAD4DXT2_9AGAM</name>
<feature type="compositionally biased region" description="Low complexity" evidence="1">
    <location>
        <begin position="45"/>
        <end position="62"/>
    </location>
</feature>
<dbReference type="AlphaFoldDB" id="A0AAD4DXT2"/>
<dbReference type="GeneID" id="64664183"/>
<dbReference type="EMBL" id="JABBWK010000061">
    <property type="protein sequence ID" value="KAG1895850.1"/>
    <property type="molecule type" value="Genomic_DNA"/>
</dbReference>
<reference evidence="2" key="1">
    <citation type="journal article" date="2020" name="New Phytol.">
        <title>Comparative genomics reveals dynamic genome evolution in host specialist ectomycorrhizal fungi.</title>
        <authorList>
            <person name="Lofgren L.A."/>
            <person name="Nguyen N.H."/>
            <person name="Vilgalys R."/>
            <person name="Ruytinx J."/>
            <person name="Liao H.L."/>
            <person name="Branco S."/>
            <person name="Kuo A."/>
            <person name="LaButti K."/>
            <person name="Lipzen A."/>
            <person name="Andreopoulos W."/>
            <person name="Pangilinan J."/>
            <person name="Riley R."/>
            <person name="Hundley H."/>
            <person name="Na H."/>
            <person name="Barry K."/>
            <person name="Grigoriev I.V."/>
            <person name="Stajich J.E."/>
            <person name="Kennedy P.G."/>
        </authorList>
    </citation>
    <scope>NUCLEOTIDE SEQUENCE</scope>
    <source>
        <strain evidence="2">FC203</strain>
    </source>
</reference>
<sequence>MSHIRFNSTEVPWSFLHCIESEIILFTTIGHITKSLKHVTHKTMSSSSESESKSSDILSSSDTNPSQWGSRANLGKCLVQDSHKCSAQYALYQNGTRDEDCDLPMKRLKTLHTTWNFTAASTDATNYLNQRMLELSRITRQAIAARIHYQCLRSRELDLIKSILEDETELCQTQLSGVDMQIGSIRNMLEAQGVTATGNTDSRFDPGNARLWYRSLSDEESLVIAATSRGSSACPQSDDSDV</sequence>
<keyword evidence="3" id="KW-1185">Reference proteome</keyword>